<keyword evidence="1" id="KW-1133">Transmembrane helix</keyword>
<proteinExistence type="predicted"/>
<protein>
    <submittedName>
        <fullName evidence="2">Membrane-associated protein, putative</fullName>
    </submittedName>
</protein>
<keyword evidence="1" id="KW-0812">Transmembrane</keyword>
<reference evidence="3" key="1">
    <citation type="submission" date="2015-09" db="EMBL/GenBank/DDBJ databases">
        <authorList>
            <consortium name="Pathogen Informatics"/>
        </authorList>
    </citation>
    <scope>NUCLEOTIDE SEQUENCE [LARGE SCALE GENOMIC DNA]</scope>
    <source>
        <strain evidence="3">Lake Konstanz</strain>
    </source>
</reference>
<evidence type="ECO:0000313" key="2">
    <source>
        <dbReference type="EMBL" id="CUG87686.1"/>
    </source>
</evidence>
<dbReference type="Proteomes" id="UP000051952">
    <property type="component" value="Unassembled WGS sequence"/>
</dbReference>
<dbReference type="AlphaFoldDB" id="A0A0S4J854"/>
<evidence type="ECO:0000313" key="3">
    <source>
        <dbReference type="Proteomes" id="UP000051952"/>
    </source>
</evidence>
<feature type="transmembrane region" description="Helical" evidence="1">
    <location>
        <begin position="20"/>
        <end position="41"/>
    </location>
</feature>
<keyword evidence="1" id="KW-0472">Membrane</keyword>
<keyword evidence="3" id="KW-1185">Reference proteome</keyword>
<organism evidence="2 3">
    <name type="scientific">Bodo saltans</name>
    <name type="common">Flagellated protozoan</name>
    <dbReference type="NCBI Taxonomy" id="75058"/>
    <lineage>
        <taxon>Eukaryota</taxon>
        <taxon>Discoba</taxon>
        <taxon>Euglenozoa</taxon>
        <taxon>Kinetoplastea</taxon>
        <taxon>Metakinetoplastina</taxon>
        <taxon>Eubodonida</taxon>
        <taxon>Bodonidae</taxon>
        <taxon>Bodo</taxon>
    </lineage>
</organism>
<sequence length="539" mass="60027">MNIAVRHLRHRRWPDSSNRFRFCMIVALALLVVVFQLSLLITGRGSTNSRVSSYDNTPQQALLSKNMLFRSVVHAAPYEAVTTLCIGIPHRPQLVVADDGAFVRQLRATILASHQLRRVVFYITTRGEDGMSGATRMARELVQGTTSTADNDSNIAEHDVVMESMQPFALADNATLGSMMNHMLMQFTTRDGVALYRCSHLLLLDPSHVPTNKHFLPTMLRDIHIDNAVGATCSSIFGASTNATNPLAIVYQPQRYVGYNVTRSSSSLSLQGAVVRRNTMTPDETTERTPQFEMQKKHRKPVPVHLLSSYCMLVDLRELMTRTHTMSNALQIPHSIAIEPTDVDVSFLKEDRHTTIEKLTYWSTVLAEHLNRISANALKTLPEAQRNLLRRAFQTSLDAQHLLTSLVLTPVQTTAGDNATEHWKKTCNKSQSLESVFCMARKTAEQMRAAAQPSALSSDLHPPPEEHIGWSLSLVLYDLLFGTREVTNGHDGNVFIASQDATCAVAADFAQTDVSSMTSLTNHFRNVHQNSLSRLLLTI</sequence>
<name>A0A0S4J854_BODSA</name>
<accession>A0A0S4J854</accession>
<dbReference type="EMBL" id="CYKH01001573">
    <property type="protein sequence ID" value="CUG87686.1"/>
    <property type="molecule type" value="Genomic_DNA"/>
</dbReference>
<dbReference type="VEuPathDB" id="TriTrypDB:BSAL_11445"/>
<evidence type="ECO:0000256" key="1">
    <source>
        <dbReference type="SAM" id="Phobius"/>
    </source>
</evidence>
<gene>
    <name evidence="2" type="ORF">BSAL_11445</name>
</gene>